<dbReference type="PANTHER" id="PTHR31213:SF19">
    <property type="entry name" value="BET V I_MAJOR LATEX PROTEIN DOMAIN-CONTAINING PROTEIN"/>
    <property type="match status" value="1"/>
</dbReference>
<dbReference type="Proteomes" id="UP001161247">
    <property type="component" value="Chromosome 4"/>
</dbReference>
<dbReference type="InterPro" id="IPR050279">
    <property type="entry name" value="Plant_def-hormone_signal"/>
</dbReference>
<dbReference type="InterPro" id="IPR023393">
    <property type="entry name" value="START-like_dom_sf"/>
</dbReference>
<gene>
    <name evidence="4" type="ORF">OLC1_LOCUS12319</name>
</gene>
<dbReference type="GO" id="GO:0006952">
    <property type="term" value="P:defense response"/>
    <property type="evidence" value="ECO:0007669"/>
    <property type="project" value="InterPro"/>
</dbReference>
<dbReference type="AlphaFoldDB" id="A0AAV1D8W7"/>
<proteinExistence type="inferred from homology"/>
<dbReference type="GO" id="GO:0009820">
    <property type="term" value="P:alkaloid metabolic process"/>
    <property type="evidence" value="ECO:0007669"/>
    <property type="project" value="UniProtKB-KW"/>
</dbReference>
<comment type="similarity">
    <text evidence="1">Belongs to the BetVI family.</text>
</comment>
<feature type="domain" description="Bet v I/Major latex protein" evidence="3">
    <location>
        <begin position="2"/>
        <end position="155"/>
    </location>
</feature>
<sequence length="160" mass="17426">MKGSLSHEVQVKVPAAEAWKVYGTLQLAEVVRQRLPNVLARIDVLEGDGGPGTKLHLVLPPGNPLVSYSREHFLVVDDQTMTKVAQVYEGGFLNLGFTLYQVTFRIVPDPDDGNCCTVKTVLDYEMGEEAAGNEGLVTIEPFVHIMNAATDYLLNGPVAN</sequence>
<dbReference type="CDD" id="cd07816">
    <property type="entry name" value="Bet_v1-like"/>
    <property type="match status" value="1"/>
</dbReference>
<dbReference type="GO" id="GO:0004864">
    <property type="term" value="F:protein phosphatase inhibitor activity"/>
    <property type="evidence" value="ECO:0007669"/>
    <property type="project" value="TreeGrafter"/>
</dbReference>
<dbReference type="GO" id="GO:0009738">
    <property type="term" value="P:abscisic acid-activated signaling pathway"/>
    <property type="evidence" value="ECO:0007669"/>
    <property type="project" value="TreeGrafter"/>
</dbReference>
<evidence type="ECO:0000259" key="3">
    <source>
        <dbReference type="Pfam" id="PF00407"/>
    </source>
</evidence>
<evidence type="ECO:0000313" key="4">
    <source>
        <dbReference type="EMBL" id="CAI9103092.1"/>
    </source>
</evidence>
<dbReference type="GO" id="GO:0010427">
    <property type="term" value="F:abscisic acid binding"/>
    <property type="evidence" value="ECO:0007669"/>
    <property type="project" value="TreeGrafter"/>
</dbReference>
<evidence type="ECO:0000256" key="1">
    <source>
        <dbReference type="ARBA" id="ARBA00009744"/>
    </source>
</evidence>
<evidence type="ECO:0000313" key="5">
    <source>
        <dbReference type="Proteomes" id="UP001161247"/>
    </source>
</evidence>
<dbReference type="InterPro" id="IPR000916">
    <property type="entry name" value="Bet_v_I/MLP"/>
</dbReference>
<organism evidence="4 5">
    <name type="scientific">Oldenlandia corymbosa var. corymbosa</name>
    <dbReference type="NCBI Taxonomy" id="529605"/>
    <lineage>
        <taxon>Eukaryota</taxon>
        <taxon>Viridiplantae</taxon>
        <taxon>Streptophyta</taxon>
        <taxon>Embryophyta</taxon>
        <taxon>Tracheophyta</taxon>
        <taxon>Spermatophyta</taxon>
        <taxon>Magnoliopsida</taxon>
        <taxon>eudicotyledons</taxon>
        <taxon>Gunneridae</taxon>
        <taxon>Pentapetalae</taxon>
        <taxon>asterids</taxon>
        <taxon>lamiids</taxon>
        <taxon>Gentianales</taxon>
        <taxon>Rubiaceae</taxon>
        <taxon>Rubioideae</taxon>
        <taxon>Spermacoceae</taxon>
        <taxon>Hedyotis-Oldenlandia complex</taxon>
        <taxon>Oldenlandia</taxon>
    </lineage>
</organism>
<keyword evidence="2" id="KW-0017">Alkaloid metabolism</keyword>
<dbReference type="GO" id="GO:0005634">
    <property type="term" value="C:nucleus"/>
    <property type="evidence" value="ECO:0007669"/>
    <property type="project" value="TreeGrafter"/>
</dbReference>
<keyword evidence="5" id="KW-1185">Reference proteome</keyword>
<dbReference type="PANTHER" id="PTHR31213">
    <property type="entry name" value="OS08G0374000 PROTEIN-RELATED"/>
    <property type="match status" value="1"/>
</dbReference>
<dbReference type="GO" id="GO:0005737">
    <property type="term" value="C:cytoplasm"/>
    <property type="evidence" value="ECO:0007669"/>
    <property type="project" value="TreeGrafter"/>
</dbReference>
<dbReference type="Pfam" id="PF00407">
    <property type="entry name" value="Bet_v_1"/>
    <property type="match status" value="1"/>
</dbReference>
<dbReference type="Gene3D" id="3.30.530.20">
    <property type="match status" value="1"/>
</dbReference>
<evidence type="ECO:0000256" key="2">
    <source>
        <dbReference type="ARBA" id="ARBA00022589"/>
    </source>
</evidence>
<dbReference type="GO" id="GO:0038023">
    <property type="term" value="F:signaling receptor activity"/>
    <property type="evidence" value="ECO:0007669"/>
    <property type="project" value="TreeGrafter"/>
</dbReference>
<dbReference type="SUPFAM" id="SSF55961">
    <property type="entry name" value="Bet v1-like"/>
    <property type="match status" value="1"/>
</dbReference>
<reference evidence="4" key="1">
    <citation type="submission" date="2023-03" db="EMBL/GenBank/DDBJ databases">
        <authorList>
            <person name="Julca I."/>
        </authorList>
    </citation>
    <scope>NUCLEOTIDE SEQUENCE</scope>
</reference>
<name>A0AAV1D8W7_OLDCO</name>
<dbReference type="EMBL" id="OX459121">
    <property type="protein sequence ID" value="CAI9103092.1"/>
    <property type="molecule type" value="Genomic_DNA"/>
</dbReference>
<protein>
    <submittedName>
        <fullName evidence="4">OLC1v1001526C1</fullName>
    </submittedName>
</protein>
<accession>A0AAV1D8W7</accession>